<dbReference type="AlphaFoldDB" id="A0A162USB1"/>
<feature type="binding site" evidence="5">
    <location>
        <position position="90"/>
    </location>
    <ligand>
        <name>AMP</name>
        <dbReference type="ChEBI" id="CHEBI:456215"/>
    </ligand>
</feature>
<feature type="binding site" evidence="5">
    <location>
        <begin position="83"/>
        <end position="86"/>
    </location>
    <ligand>
        <name>AMP</name>
        <dbReference type="ChEBI" id="CHEBI:456215"/>
    </ligand>
</feature>
<evidence type="ECO:0000256" key="4">
    <source>
        <dbReference type="ARBA" id="ARBA00022777"/>
    </source>
</evidence>
<keyword evidence="5" id="KW-0963">Cytoplasm</keyword>
<dbReference type="GeneID" id="58264371"/>
<protein>
    <recommendedName>
        <fullName evidence="5 7">Adenylate kinase</fullName>
        <shortName evidence="5">AK</shortName>
        <ecNumber evidence="5 7">2.7.4.3</ecNumber>
    </recommendedName>
    <alternativeName>
        <fullName evidence="5">ATP-AMP transphosphorylase</fullName>
    </alternativeName>
    <alternativeName>
        <fullName evidence="5">ATP:AMP phosphotransferase</fullName>
    </alternativeName>
    <alternativeName>
        <fullName evidence="5">Adenylate monophosphate kinase</fullName>
    </alternativeName>
</protein>
<comment type="function">
    <text evidence="5">Catalyzes the reversible transfer of the terminal phosphate group between ATP and AMP. Plays an important role in cellular energy homeostasis and in adenine nucleotide metabolism.</text>
</comment>
<dbReference type="GO" id="GO:0004017">
    <property type="term" value="F:AMP kinase activity"/>
    <property type="evidence" value="ECO:0007669"/>
    <property type="project" value="UniProtKB-UniRule"/>
</dbReference>
<dbReference type="GO" id="GO:0005524">
    <property type="term" value="F:ATP binding"/>
    <property type="evidence" value="ECO:0007669"/>
    <property type="project" value="UniProtKB-UniRule"/>
</dbReference>
<dbReference type="EMBL" id="JAGIBU010000002">
    <property type="protein sequence ID" value="MBS7824282.1"/>
    <property type="molecule type" value="Genomic_DNA"/>
</dbReference>
<dbReference type="PRINTS" id="PR00094">
    <property type="entry name" value="ADENYLTKNASE"/>
</dbReference>
<dbReference type="InterPro" id="IPR033690">
    <property type="entry name" value="Adenylat_kinase_CS"/>
</dbReference>
<evidence type="ECO:0000256" key="6">
    <source>
        <dbReference type="RuleBase" id="RU003330"/>
    </source>
</evidence>
<dbReference type="Pfam" id="PF00406">
    <property type="entry name" value="ADK"/>
    <property type="match status" value="1"/>
</dbReference>
<feature type="binding site" evidence="5">
    <location>
        <begin position="57"/>
        <end position="59"/>
    </location>
    <ligand>
        <name>AMP</name>
        <dbReference type="ChEBI" id="CHEBI:456215"/>
    </ligand>
</feature>
<keyword evidence="1 5" id="KW-0808">Transferase</keyword>
<evidence type="ECO:0000256" key="3">
    <source>
        <dbReference type="ARBA" id="ARBA00022741"/>
    </source>
</evidence>
<proteinExistence type="inferred from homology"/>
<dbReference type="HAMAP" id="MF_00235">
    <property type="entry name" value="Adenylate_kinase_Adk"/>
    <property type="match status" value="1"/>
</dbReference>
<dbReference type="Gene3D" id="3.40.50.300">
    <property type="entry name" value="P-loop containing nucleotide triphosphate hydrolases"/>
    <property type="match status" value="1"/>
</dbReference>
<keyword evidence="2 5" id="KW-0545">Nucleotide biosynthesis</keyword>
<feature type="region of interest" description="NMP" evidence="5">
    <location>
        <begin position="30"/>
        <end position="59"/>
    </location>
</feature>
<evidence type="ECO:0000313" key="8">
    <source>
        <dbReference type="EMBL" id="MBS7824282.1"/>
    </source>
</evidence>
<dbReference type="NCBIfam" id="NF011105">
    <property type="entry name" value="PRK14532.1"/>
    <property type="match status" value="1"/>
</dbReference>
<dbReference type="SUPFAM" id="SSF52540">
    <property type="entry name" value="P-loop containing nucleoside triphosphate hydrolases"/>
    <property type="match status" value="1"/>
</dbReference>
<comment type="caution">
    <text evidence="8">The sequence shown here is derived from an EMBL/GenBank/DDBJ whole genome shotgun (WGS) entry which is preliminary data.</text>
</comment>
<dbReference type="PANTHER" id="PTHR23359">
    <property type="entry name" value="NUCLEOTIDE KINASE"/>
    <property type="match status" value="1"/>
</dbReference>
<feature type="binding site" evidence="5">
    <location>
        <position position="36"/>
    </location>
    <ligand>
        <name>AMP</name>
        <dbReference type="ChEBI" id="CHEBI:456215"/>
    </ligand>
</feature>
<dbReference type="RefSeq" id="WP_008315515.1">
    <property type="nucleotide sequence ID" value="NZ_CP115969.1"/>
</dbReference>
<feature type="binding site" evidence="5">
    <location>
        <position position="125"/>
    </location>
    <ligand>
        <name>ATP</name>
        <dbReference type="ChEBI" id="CHEBI:30616"/>
    </ligand>
</feature>
<organism evidence="8 9">
    <name type="scientific">Wohlfahrtiimonas chitiniclastica</name>
    <dbReference type="NCBI Taxonomy" id="400946"/>
    <lineage>
        <taxon>Bacteria</taxon>
        <taxon>Pseudomonadati</taxon>
        <taxon>Pseudomonadota</taxon>
        <taxon>Gammaproteobacteria</taxon>
        <taxon>Cardiobacteriales</taxon>
        <taxon>Ignatzschineriaceae</taxon>
        <taxon>Wohlfahrtiimonas</taxon>
    </lineage>
</organism>
<feature type="binding site" evidence="5">
    <location>
        <position position="31"/>
    </location>
    <ligand>
        <name>AMP</name>
        <dbReference type="ChEBI" id="CHEBI:456215"/>
    </ligand>
</feature>
<dbReference type="EC" id="2.7.4.3" evidence="5 7"/>
<evidence type="ECO:0000256" key="5">
    <source>
        <dbReference type="HAMAP-Rule" id="MF_00235"/>
    </source>
</evidence>
<dbReference type="InterPro" id="IPR027417">
    <property type="entry name" value="P-loop_NTPase"/>
</dbReference>
<keyword evidence="3 5" id="KW-0547">Nucleotide-binding</keyword>
<dbReference type="InterPro" id="IPR000850">
    <property type="entry name" value="Adenylat/UMP-CMP_kin"/>
</dbReference>
<comment type="catalytic activity">
    <reaction evidence="5 7">
        <text>AMP + ATP = 2 ADP</text>
        <dbReference type="Rhea" id="RHEA:12973"/>
        <dbReference type="ChEBI" id="CHEBI:30616"/>
        <dbReference type="ChEBI" id="CHEBI:456215"/>
        <dbReference type="ChEBI" id="CHEBI:456216"/>
        <dbReference type="EC" id="2.7.4.3"/>
    </reaction>
</comment>
<keyword evidence="5 7" id="KW-0067">ATP-binding</keyword>
<dbReference type="Proteomes" id="UP000680020">
    <property type="component" value="Unassembled WGS sequence"/>
</dbReference>
<dbReference type="GO" id="GO:0044209">
    <property type="term" value="P:AMP salvage"/>
    <property type="evidence" value="ECO:0007669"/>
    <property type="project" value="UniProtKB-UniRule"/>
</dbReference>
<evidence type="ECO:0000256" key="1">
    <source>
        <dbReference type="ARBA" id="ARBA00022679"/>
    </source>
</evidence>
<feature type="binding site" evidence="5">
    <location>
        <position position="166"/>
    </location>
    <ligand>
        <name>ATP</name>
        <dbReference type="ChEBI" id="CHEBI:30616"/>
    </ligand>
</feature>
<reference evidence="8" key="1">
    <citation type="submission" date="2021-03" db="EMBL/GenBank/DDBJ databases">
        <title>Identification and antibiotic profiling of Wohlfahrtiimonas chitiniclastica, an underestimated human pathogen.</title>
        <authorList>
            <person name="Kopf A."/>
            <person name="Bunk B."/>
            <person name="Coldewey S."/>
            <person name="Gunzer F."/>
            <person name="Riedel T."/>
            <person name="Schroettner P."/>
        </authorList>
    </citation>
    <scope>NUCLEOTIDE SEQUENCE</scope>
    <source>
        <strain evidence="8">DSM 100917</strain>
    </source>
</reference>
<evidence type="ECO:0000256" key="2">
    <source>
        <dbReference type="ARBA" id="ARBA00022727"/>
    </source>
</evidence>
<dbReference type="NCBIfam" id="NF001381">
    <property type="entry name" value="PRK00279.1-3"/>
    <property type="match status" value="1"/>
</dbReference>
<comment type="domain">
    <text evidence="5">Consists of three domains, a large central CORE domain and two small peripheral domains, NMPbind and LID, which undergo movements during catalysis. The LID domain closes over the site of phosphoryl transfer upon ATP binding. Assembling and dissambling the active center during each catalytic cycle provides an effective means to prevent ATP hydrolysis.</text>
</comment>
<comment type="caution">
    <text evidence="5">Lacks conserved residue(s) required for the propagation of feature annotation.</text>
</comment>
<feature type="binding site" evidence="5">
    <location>
        <position position="138"/>
    </location>
    <ligand>
        <name>AMP</name>
        <dbReference type="ChEBI" id="CHEBI:456215"/>
    </ligand>
</feature>
<evidence type="ECO:0000313" key="9">
    <source>
        <dbReference type="Proteomes" id="UP000680020"/>
    </source>
</evidence>
<dbReference type="NCBIfam" id="NF011100">
    <property type="entry name" value="PRK14527.1"/>
    <property type="match status" value="1"/>
</dbReference>
<comment type="subcellular location">
    <subcellularLocation>
        <location evidence="5 7">Cytoplasm</location>
    </subcellularLocation>
</comment>
<comment type="pathway">
    <text evidence="5">Purine metabolism; AMP biosynthesis via salvage pathway; AMP from ADP: step 1/1.</text>
</comment>
<keyword evidence="4 5" id="KW-0418">Kinase</keyword>
<evidence type="ECO:0000256" key="7">
    <source>
        <dbReference type="RuleBase" id="RU003331"/>
    </source>
</evidence>
<dbReference type="CDD" id="cd01428">
    <property type="entry name" value="ADK"/>
    <property type="match status" value="1"/>
</dbReference>
<comment type="subunit">
    <text evidence="5 7">Monomer.</text>
</comment>
<sequence>MRIVLLGAPGSGKGTQATNLVEKYGITHLSTGDMLRAEVSAGTALGVEAKKIMDAGQLVSDDIVLGMIKNNIESIEGGFLLDGFPRNLNQAEALDELLAQIGEPIDKVIFFDVPFDIIKERLMSRGRSDDTEETIEKRRKVYESETAPLINYYTKQGKLVTVEGVGEVNEISQRIFKALS</sequence>
<feature type="binding site" evidence="5">
    <location>
        <position position="127"/>
    </location>
    <ligand>
        <name>AMP</name>
        <dbReference type="ChEBI" id="CHEBI:456215"/>
    </ligand>
</feature>
<comment type="similarity">
    <text evidence="5 6">Belongs to the adenylate kinase family.</text>
</comment>
<dbReference type="NCBIfam" id="NF011104">
    <property type="entry name" value="PRK14531.1"/>
    <property type="match status" value="1"/>
</dbReference>
<name>A0A162USB1_9GAMM</name>
<dbReference type="PROSITE" id="PS00113">
    <property type="entry name" value="ADENYLATE_KINASE"/>
    <property type="match status" value="1"/>
</dbReference>
<dbReference type="GO" id="GO:0005737">
    <property type="term" value="C:cytoplasm"/>
    <property type="evidence" value="ECO:0007669"/>
    <property type="project" value="UniProtKB-SubCell"/>
</dbReference>
<accession>A0A162USB1</accession>
<feature type="binding site" evidence="5">
    <location>
        <begin position="10"/>
        <end position="15"/>
    </location>
    <ligand>
        <name>ATP</name>
        <dbReference type="ChEBI" id="CHEBI:30616"/>
    </ligand>
</feature>
<gene>
    <name evidence="5" type="primary">adk</name>
    <name evidence="8" type="ORF">J7561_03580</name>
</gene>